<comment type="catalytic activity">
    <reaction evidence="12">
        <text>O-phospho-L-seryl-[protein] + H2O = L-seryl-[protein] + phosphate</text>
        <dbReference type="Rhea" id="RHEA:20629"/>
        <dbReference type="Rhea" id="RHEA-COMP:9863"/>
        <dbReference type="Rhea" id="RHEA-COMP:11604"/>
        <dbReference type="ChEBI" id="CHEBI:15377"/>
        <dbReference type="ChEBI" id="CHEBI:29999"/>
        <dbReference type="ChEBI" id="CHEBI:43474"/>
        <dbReference type="ChEBI" id="CHEBI:83421"/>
        <dbReference type="EC" id="3.1.3.16"/>
    </reaction>
</comment>
<gene>
    <name evidence="18" type="ordered locus">FsymDg_2123</name>
</gene>
<feature type="domain" description="PPM-type phosphatase" evidence="17">
    <location>
        <begin position="242"/>
        <end position="462"/>
    </location>
</feature>
<evidence type="ECO:0000313" key="19">
    <source>
        <dbReference type="Proteomes" id="UP000001549"/>
    </source>
</evidence>
<name>F8AYA1_9ACTN</name>
<dbReference type="Gene3D" id="3.30.450.40">
    <property type="match status" value="1"/>
</dbReference>
<dbReference type="Pfam" id="PF07228">
    <property type="entry name" value="SpoIIE"/>
    <property type="match status" value="1"/>
</dbReference>
<dbReference type="eggNOG" id="COG2172">
    <property type="taxonomic scope" value="Bacteria"/>
</dbReference>
<dbReference type="GO" id="GO:0046872">
    <property type="term" value="F:metal ion binding"/>
    <property type="evidence" value="ECO:0007669"/>
    <property type="project" value="UniProtKB-KW"/>
</dbReference>
<dbReference type="EC" id="3.1.3.16" evidence="1"/>
<keyword evidence="9" id="KW-0460">Magnesium</keyword>
<evidence type="ECO:0000256" key="11">
    <source>
        <dbReference type="ARBA" id="ARBA00023211"/>
    </source>
</evidence>
<protein>
    <recommendedName>
        <fullName evidence="1">protein-serine/threonine phosphatase</fullName>
        <ecNumber evidence="1">3.1.3.16</ecNumber>
    </recommendedName>
    <alternativeName>
        <fullName evidence="15">Protein-serine/threonine phosphatase</fullName>
    </alternativeName>
    <alternativeName>
        <fullName evidence="14">Serine/threonine-protein kinase</fullName>
    </alternativeName>
</protein>
<keyword evidence="19" id="KW-1185">Reference proteome</keyword>
<dbReference type="GO" id="GO:0004722">
    <property type="term" value="F:protein serine/threonine phosphatase activity"/>
    <property type="evidence" value="ECO:0007669"/>
    <property type="project" value="UniProtKB-EC"/>
</dbReference>
<dbReference type="FunFam" id="3.30.565.10:FF:000028">
    <property type="entry name" value="PAS sensor protein"/>
    <property type="match status" value="1"/>
</dbReference>
<dbReference type="Pfam" id="PF13581">
    <property type="entry name" value="HATPase_c_2"/>
    <property type="match status" value="1"/>
</dbReference>
<evidence type="ECO:0000256" key="10">
    <source>
        <dbReference type="ARBA" id="ARBA00022912"/>
    </source>
</evidence>
<dbReference type="PANTHER" id="PTHR43156">
    <property type="entry name" value="STAGE II SPORULATION PROTEIN E-RELATED"/>
    <property type="match status" value="1"/>
</dbReference>
<dbReference type="InterPro" id="IPR036457">
    <property type="entry name" value="PPM-type-like_dom_sf"/>
</dbReference>
<dbReference type="SUPFAM" id="SSF55781">
    <property type="entry name" value="GAF domain-like"/>
    <property type="match status" value="1"/>
</dbReference>
<dbReference type="InterPro" id="IPR036890">
    <property type="entry name" value="HATPase_C_sf"/>
</dbReference>
<evidence type="ECO:0000256" key="6">
    <source>
        <dbReference type="ARBA" id="ARBA00022777"/>
    </source>
</evidence>
<dbReference type="SMART" id="SM00065">
    <property type="entry name" value="GAF"/>
    <property type="match status" value="1"/>
</dbReference>
<accession>F8AYA1</accession>
<evidence type="ECO:0000256" key="4">
    <source>
        <dbReference type="ARBA" id="ARBA00022723"/>
    </source>
</evidence>
<keyword evidence="6" id="KW-0418">Kinase</keyword>
<dbReference type="InterPro" id="IPR003594">
    <property type="entry name" value="HATPase_dom"/>
</dbReference>
<evidence type="ECO:0000256" key="9">
    <source>
        <dbReference type="ARBA" id="ARBA00022842"/>
    </source>
</evidence>
<dbReference type="HOGENOM" id="CLU_000445_43_3_11"/>
<dbReference type="Gene3D" id="3.60.40.10">
    <property type="entry name" value="PPM-type phosphatase domain"/>
    <property type="match status" value="1"/>
</dbReference>
<reference evidence="18 19" key="1">
    <citation type="submission" date="2011-05" db="EMBL/GenBank/DDBJ databases">
        <title>Complete sequence of chromosome of Frankia symbiont of Datisca glomerata.</title>
        <authorList>
            <consortium name="US DOE Joint Genome Institute"/>
            <person name="Lucas S."/>
            <person name="Han J."/>
            <person name="Lapidus A."/>
            <person name="Cheng J.-F."/>
            <person name="Goodwin L."/>
            <person name="Pitluck S."/>
            <person name="Peters L."/>
            <person name="Mikhailova N."/>
            <person name="Chertkov O."/>
            <person name="Teshima H."/>
            <person name="Han C."/>
            <person name="Tapia R."/>
            <person name="Land M."/>
            <person name="Hauser L."/>
            <person name="Kyrpides N."/>
            <person name="Ivanova N."/>
            <person name="Pagani I."/>
            <person name="Berry A."/>
            <person name="Pawlowski K."/>
            <person name="Persson T."/>
            <person name="Vanden Heuvel B."/>
            <person name="Benson D."/>
            <person name="Woyke T."/>
        </authorList>
    </citation>
    <scope>NUCLEOTIDE SEQUENCE [LARGE SCALE GENOMIC DNA]</scope>
    <source>
        <strain evidence="19">4085684</strain>
    </source>
</reference>
<evidence type="ECO:0000259" key="17">
    <source>
        <dbReference type="SMART" id="SM00331"/>
    </source>
</evidence>
<evidence type="ECO:0000256" key="13">
    <source>
        <dbReference type="ARBA" id="ARBA00056274"/>
    </source>
</evidence>
<keyword evidence="3" id="KW-0808">Transferase</keyword>
<keyword evidence="8" id="KW-0067">ATP-binding</keyword>
<evidence type="ECO:0000313" key="18">
    <source>
        <dbReference type="EMBL" id="AEH09535.1"/>
    </source>
</evidence>
<keyword evidence="4" id="KW-0479">Metal-binding</keyword>
<dbReference type="STRING" id="656024.FsymDg_2123"/>
<dbReference type="SUPFAM" id="SSF55874">
    <property type="entry name" value="ATPase domain of HSP90 chaperone/DNA topoisomerase II/histidine kinase"/>
    <property type="match status" value="1"/>
</dbReference>
<dbReference type="Gene3D" id="3.30.565.10">
    <property type="entry name" value="Histidine kinase-like ATPase, C-terminal domain"/>
    <property type="match status" value="1"/>
</dbReference>
<evidence type="ECO:0000256" key="2">
    <source>
        <dbReference type="ARBA" id="ARBA00022553"/>
    </source>
</evidence>
<dbReference type="SMART" id="SM00331">
    <property type="entry name" value="PP2C_SIG"/>
    <property type="match status" value="1"/>
</dbReference>
<organism evidence="18 19">
    <name type="scientific">Candidatus Protofrankia datiscae</name>
    <dbReference type="NCBI Taxonomy" id="2716812"/>
    <lineage>
        <taxon>Bacteria</taxon>
        <taxon>Bacillati</taxon>
        <taxon>Actinomycetota</taxon>
        <taxon>Actinomycetes</taxon>
        <taxon>Frankiales</taxon>
        <taxon>Frankiaceae</taxon>
        <taxon>Protofrankia</taxon>
    </lineage>
</organism>
<dbReference type="EMBL" id="CP002801">
    <property type="protein sequence ID" value="AEH09535.1"/>
    <property type="molecule type" value="Genomic_DNA"/>
</dbReference>
<dbReference type="CDD" id="cd16936">
    <property type="entry name" value="HATPase_RsbW-like"/>
    <property type="match status" value="1"/>
</dbReference>
<dbReference type="PANTHER" id="PTHR43156:SF2">
    <property type="entry name" value="STAGE II SPORULATION PROTEIN E"/>
    <property type="match status" value="1"/>
</dbReference>
<dbReference type="InterPro" id="IPR003018">
    <property type="entry name" value="GAF"/>
</dbReference>
<keyword evidence="10" id="KW-0904">Protein phosphatase</keyword>
<keyword evidence="7" id="KW-0378">Hydrolase</keyword>
<evidence type="ECO:0000256" key="8">
    <source>
        <dbReference type="ARBA" id="ARBA00022840"/>
    </source>
</evidence>
<dbReference type="SUPFAM" id="SSF81606">
    <property type="entry name" value="PP2C-like"/>
    <property type="match status" value="1"/>
</dbReference>
<evidence type="ECO:0000259" key="16">
    <source>
        <dbReference type="SMART" id="SM00065"/>
    </source>
</evidence>
<evidence type="ECO:0000256" key="15">
    <source>
        <dbReference type="ARBA" id="ARBA00081350"/>
    </source>
</evidence>
<keyword evidence="11" id="KW-0464">Manganese</keyword>
<evidence type="ECO:0000256" key="12">
    <source>
        <dbReference type="ARBA" id="ARBA00047761"/>
    </source>
</evidence>
<dbReference type="eggNOG" id="COG2208">
    <property type="taxonomic scope" value="Bacteria"/>
</dbReference>
<evidence type="ECO:0000256" key="7">
    <source>
        <dbReference type="ARBA" id="ARBA00022801"/>
    </source>
</evidence>
<keyword evidence="2" id="KW-0597">Phosphoprotein</keyword>
<dbReference type="AlphaFoldDB" id="F8AYA1"/>
<dbReference type="InterPro" id="IPR029016">
    <property type="entry name" value="GAF-like_dom_sf"/>
</dbReference>
<dbReference type="InterPro" id="IPR052016">
    <property type="entry name" value="Bact_Sigma-Reg"/>
</dbReference>
<evidence type="ECO:0000256" key="3">
    <source>
        <dbReference type="ARBA" id="ARBA00022679"/>
    </source>
</evidence>
<evidence type="ECO:0000256" key="5">
    <source>
        <dbReference type="ARBA" id="ARBA00022741"/>
    </source>
</evidence>
<keyword evidence="5" id="KW-0547">Nucleotide-binding</keyword>
<comment type="function">
    <text evidence="13">Primarily acts as an independent SigF regulator that is sensitive to the osmosensory signal, mediating the cross talk of PknD with the SigF regulon. Possesses both phosphatase and kinase activities. The kinase domain functions as a classic anti-sigma factor-like kinase to phosphorylate the anti-anti-sigma factor domain at the canonical regulatory site, and the phosphatase domain antagonizes this activity.</text>
</comment>
<dbReference type="GO" id="GO:0005524">
    <property type="term" value="F:ATP binding"/>
    <property type="evidence" value="ECO:0007669"/>
    <property type="project" value="UniProtKB-KW"/>
</dbReference>
<dbReference type="InterPro" id="IPR001932">
    <property type="entry name" value="PPM-type_phosphatase-like_dom"/>
</dbReference>
<dbReference type="Proteomes" id="UP000001549">
    <property type="component" value="Chromosome"/>
</dbReference>
<evidence type="ECO:0000256" key="14">
    <source>
        <dbReference type="ARBA" id="ARBA00075117"/>
    </source>
</evidence>
<feature type="domain" description="GAF" evidence="16">
    <location>
        <begin position="57"/>
        <end position="221"/>
    </location>
</feature>
<dbReference type="GO" id="GO:0016301">
    <property type="term" value="F:kinase activity"/>
    <property type="evidence" value="ECO:0007669"/>
    <property type="project" value="UniProtKB-KW"/>
</dbReference>
<dbReference type="eggNOG" id="COG2203">
    <property type="taxonomic scope" value="Bacteria"/>
</dbReference>
<sequence length="593" mass="64655">MLLHHDTEAWHRDRVSCDVVGMCHGSDMTGQQQNPHDLYLLYAAAKRIGRSLDVDHTAEDLAEVLVPALGDVATVDLSDAVRAGDEPPKTFGGGQLRLRRVAAVRHHGSWHPGFIRTGMPVPSFPDGFEIRSLQRGKVLMATNRAEVVPYAGDFTDAMVPLDAHSGMSAPLYVRGLLFGIVSVWRTGSTPVFDRDDRKLLREIASRAELSIDNARRYTRERRAAIALQRALLPQARTDTTAAETAGRYIPADRGRQVGGDWYDVIPLSSLRVAFVVGDVIGHGLPASATMGRLRTAVQTLADLDLEPGELLAHLDDLVQRLASEAGPARWDTVGATCVYAVYDPVAGRCAIASAGHPPPAVVTPEGKVDFVDVTPGPPLGVGGMPFEVTEIALAPGSVLALYTDGLLNRHDRDVTQGMDWLHERLGSLYESEQSLDDIGQKLLGDVSSAPPADDIVMLLARTRTVVPEAVVEWEFPADASVVAEVRNLTTQQLAAWGLDTLSFSTELVVSELITNAIRYAQGPIRVRLIRDDLLVCEVSDASFTQPRLCYARSTDEGGRGLFLVAQMTRRWGSRYSRLGKTIWTEQPTHPTYK</sequence>
<dbReference type="FunFam" id="3.60.40.10:FF:000005">
    <property type="entry name" value="Serine/threonine protein phosphatase"/>
    <property type="match status" value="1"/>
</dbReference>
<proteinExistence type="predicted"/>
<dbReference type="KEGG" id="fsy:FsymDg_2123"/>
<evidence type="ECO:0000256" key="1">
    <source>
        <dbReference type="ARBA" id="ARBA00013081"/>
    </source>
</evidence>